<dbReference type="AlphaFoldDB" id="C6VUS1"/>
<dbReference type="eggNOG" id="COG3209">
    <property type="taxonomic scope" value="Bacteria"/>
</dbReference>
<dbReference type="RefSeq" id="WP_015811312.1">
    <property type="nucleotide sequence ID" value="NC_013037.1"/>
</dbReference>
<dbReference type="STRING" id="471854.Dfer_1819"/>
<accession>C6VUS1</accession>
<dbReference type="EMBL" id="CP001619">
    <property type="protein sequence ID" value="ACT93058.1"/>
    <property type="molecule type" value="Genomic_DNA"/>
</dbReference>
<keyword evidence="1" id="KW-0732">Signal</keyword>
<dbReference type="OrthoDB" id="932488at2"/>
<dbReference type="Proteomes" id="UP000002011">
    <property type="component" value="Chromosome"/>
</dbReference>
<reference evidence="2 3" key="1">
    <citation type="journal article" date="2009" name="Stand. Genomic Sci.">
        <title>Complete genome sequence of Dyadobacter fermentans type strain (NS114).</title>
        <authorList>
            <person name="Lang E."/>
            <person name="Lapidus A."/>
            <person name="Chertkov O."/>
            <person name="Brettin T."/>
            <person name="Detter J.C."/>
            <person name="Han C."/>
            <person name="Copeland A."/>
            <person name="Glavina Del Rio T."/>
            <person name="Nolan M."/>
            <person name="Chen F."/>
            <person name="Lucas S."/>
            <person name="Tice H."/>
            <person name="Cheng J.F."/>
            <person name="Land M."/>
            <person name="Hauser L."/>
            <person name="Chang Y.J."/>
            <person name="Jeffries C.D."/>
            <person name="Kopitz M."/>
            <person name="Bruce D."/>
            <person name="Goodwin L."/>
            <person name="Pitluck S."/>
            <person name="Ovchinnikova G."/>
            <person name="Pati A."/>
            <person name="Ivanova N."/>
            <person name="Mavrommatis K."/>
            <person name="Chen A."/>
            <person name="Palaniappan K."/>
            <person name="Chain P."/>
            <person name="Bristow J."/>
            <person name="Eisen J.A."/>
            <person name="Markowitz V."/>
            <person name="Hugenholtz P."/>
            <person name="Goker M."/>
            <person name="Rohde M."/>
            <person name="Kyrpides N.C."/>
            <person name="Klenk H.P."/>
        </authorList>
    </citation>
    <scope>NUCLEOTIDE SEQUENCE [LARGE SCALE GENOMIC DNA]</scope>
    <source>
        <strain evidence="3">ATCC 700827 / DSM 18053 / CIP 107007 / KCTC 52180 / NS114</strain>
    </source>
</reference>
<dbReference type="PROSITE" id="PS51257">
    <property type="entry name" value="PROKAR_LIPOPROTEIN"/>
    <property type="match status" value="1"/>
</dbReference>
<evidence type="ECO:0000313" key="3">
    <source>
        <dbReference type="Proteomes" id="UP000002011"/>
    </source>
</evidence>
<proteinExistence type="predicted"/>
<keyword evidence="3" id="KW-1185">Reference proteome</keyword>
<evidence type="ECO:0000256" key="1">
    <source>
        <dbReference type="SAM" id="SignalP"/>
    </source>
</evidence>
<name>C6VUS1_DYAFD</name>
<evidence type="ECO:0008006" key="4">
    <source>
        <dbReference type="Google" id="ProtNLM"/>
    </source>
</evidence>
<feature type="signal peptide" evidence="1">
    <location>
        <begin position="1"/>
        <end position="22"/>
    </location>
</feature>
<dbReference type="HOGENOM" id="CLU_972352_0_0_10"/>
<dbReference type="Gene3D" id="2.180.10.10">
    <property type="entry name" value="RHS repeat-associated core"/>
    <property type="match status" value="1"/>
</dbReference>
<dbReference type="KEGG" id="dfe:Dfer_1819"/>
<feature type="chain" id="PRO_5002971964" description="YD repeat protein" evidence="1">
    <location>
        <begin position="23"/>
        <end position="280"/>
    </location>
</feature>
<organism evidence="2 3">
    <name type="scientific">Dyadobacter fermentans (strain ATCC 700827 / DSM 18053 / CIP 107007 / KCTC 52180 / NS114)</name>
    <dbReference type="NCBI Taxonomy" id="471854"/>
    <lineage>
        <taxon>Bacteria</taxon>
        <taxon>Pseudomonadati</taxon>
        <taxon>Bacteroidota</taxon>
        <taxon>Cytophagia</taxon>
        <taxon>Cytophagales</taxon>
        <taxon>Spirosomataceae</taxon>
        <taxon>Dyadobacter</taxon>
    </lineage>
</organism>
<protein>
    <recommendedName>
        <fullName evidence="4">YD repeat protein</fullName>
    </recommendedName>
</protein>
<evidence type="ECO:0000313" key="2">
    <source>
        <dbReference type="EMBL" id="ACT93058.1"/>
    </source>
</evidence>
<sequence>MKFAHRLTTCLLLLTVLGCQKADETLSPEGPASNPDRIATTNLRLKQMLVSGNNNGLGPMFVNTYFTYAQGRNLEKVTIPTQTYAGVTTYLYTYDEQGRVIASRYLRETPDNNNFRGSQSNYQYADSTIVETALRVDAEGNLSPYPTEPNYKVTYRLNSEGLVYEEFVEGTVIWGSETTLLSRYTYENGNVVKVETTDANGQPVSTLHYEYDDKVNPFYKWTYMYDPVLHCSRNNIVSARTSQSQPQRTEYTYNEQGLPLTKKNVTQGAVLTYDYETFDK</sequence>
<gene>
    <name evidence="2" type="ordered locus">Dfer_1819</name>
</gene>